<dbReference type="EMBL" id="JAGQAF010000004">
    <property type="protein sequence ID" value="MCE8537510.1"/>
    <property type="molecule type" value="Genomic_DNA"/>
</dbReference>
<sequence length="146" mass="16539">MPEHTEPLRYVRHARSPRNVVLLLAVWTGLATVMLLFQAAWWLIALCALPTLPLLSEIITDRRSGLDLDAARLSWFSGRLDGSVALSEIAQVRLDTRWDFSVRATLCLHSGKEIRLPQESLPPHREFEEILTARGLAVVRHHFAGR</sequence>
<dbReference type="AlphaFoldDB" id="A0A9Q3ZLY9"/>
<gene>
    <name evidence="2" type="ORF">KBY27_08575</name>
</gene>
<keyword evidence="1" id="KW-0812">Transmembrane</keyword>
<keyword evidence="1" id="KW-0472">Membrane</keyword>
<evidence type="ECO:0000256" key="1">
    <source>
        <dbReference type="SAM" id="Phobius"/>
    </source>
</evidence>
<comment type="caution">
    <text evidence="2">The sequence shown here is derived from an EMBL/GenBank/DDBJ whole genome shotgun (WGS) entry which is preliminary data.</text>
</comment>
<proteinExistence type="predicted"/>
<organism evidence="2 3">
    <name type="scientific">Ruegeria pomeroyi</name>
    <dbReference type="NCBI Taxonomy" id="89184"/>
    <lineage>
        <taxon>Bacteria</taxon>
        <taxon>Pseudomonadati</taxon>
        <taxon>Pseudomonadota</taxon>
        <taxon>Alphaproteobacteria</taxon>
        <taxon>Rhodobacterales</taxon>
        <taxon>Roseobacteraceae</taxon>
        <taxon>Ruegeria</taxon>
    </lineage>
</organism>
<reference evidence="2" key="1">
    <citation type="journal article" date="2021" name="Environ. Microbiol.">
        <title>Cryptic niche differentiation of novel sediment ecotypes of Rugeria pomeroyi correlates with nitrate respiration.</title>
        <authorList>
            <person name="Lin X."/>
            <person name="McNichol J."/>
            <person name="Chu X."/>
            <person name="Qian Y."/>
            <person name="Luo H."/>
        </authorList>
    </citation>
    <scope>NUCLEOTIDE SEQUENCE</scope>
    <source>
        <strain evidence="2">SZCCDBB064</strain>
    </source>
</reference>
<evidence type="ECO:0000313" key="3">
    <source>
        <dbReference type="Proteomes" id="UP000813672"/>
    </source>
</evidence>
<accession>A0A9Q3ZLY9</accession>
<evidence type="ECO:0000313" key="2">
    <source>
        <dbReference type="EMBL" id="MCE8537510.1"/>
    </source>
</evidence>
<dbReference type="Proteomes" id="UP000813672">
    <property type="component" value="Unassembled WGS sequence"/>
</dbReference>
<keyword evidence="1" id="KW-1133">Transmembrane helix</keyword>
<feature type="transmembrane region" description="Helical" evidence="1">
    <location>
        <begin position="20"/>
        <end position="44"/>
    </location>
</feature>
<name>A0A9Q3ZLY9_9RHOB</name>
<dbReference type="RefSeq" id="WP_234219383.1">
    <property type="nucleotide sequence ID" value="NZ_JAGQAF010000004.1"/>
</dbReference>
<protein>
    <submittedName>
        <fullName evidence="2">Uncharacterized protein</fullName>
    </submittedName>
</protein>